<keyword evidence="9" id="KW-1185">Reference proteome</keyword>
<dbReference type="AlphaFoldDB" id="A0A9P8BU58"/>
<evidence type="ECO:0000256" key="1">
    <source>
        <dbReference type="ARBA" id="ARBA00007992"/>
    </source>
</evidence>
<reference evidence="8" key="1">
    <citation type="submission" date="2021-06" db="EMBL/GenBank/DDBJ databases">
        <title>Genome Sequence of Mortierella hyaline Strain SCG-10, a Cold-Adapted, Nitrate-Reducing Fungus Isolated from Soil in Minnesota, USA.</title>
        <authorList>
            <person name="Aldossari N."/>
        </authorList>
    </citation>
    <scope>NUCLEOTIDE SEQUENCE</scope>
    <source>
        <strain evidence="8">SCG-10</strain>
    </source>
</reference>
<evidence type="ECO:0000256" key="5">
    <source>
        <dbReference type="SAM" id="MobiDB-lite"/>
    </source>
</evidence>
<dbReference type="PANTHER" id="PTHR47356:SF2">
    <property type="entry name" value="FAD-BINDING DOMAIN-CONTAINING PROTEIN-RELATED"/>
    <property type="match status" value="1"/>
</dbReference>
<evidence type="ECO:0000256" key="4">
    <source>
        <dbReference type="ARBA" id="ARBA00023002"/>
    </source>
</evidence>
<gene>
    <name evidence="8" type="ORF">KI688_009884</name>
</gene>
<keyword evidence="6" id="KW-0812">Transmembrane</keyword>
<dbReference type="SUPFAM" id="SSF51905">
    <property type="entry name" value="FAD/NAD(P)-binding domain"/>
    <property type="match status" value="1"/>
</dbReference>
<protein>
    <recommendedName>
        <fullName evidence="7">FAD-binding domain-containing protein</fullName>
    </recommendedName>
</protein>
<evidence type="ECO:0000256" key="6">
    <source>
        <dbReference type="SAM" id="Phobius"/>
    </source>
</evidence>
<dbReference type="GO" id="GO:0004497">
    <property type="term" value="F:monooxygenase activity"/>
    <property type="evidence" value="ECO:0007669"/>
    <property type="project" value="InterPro"/>
</dbReference>
<accession>A0A9P8BU58</accession>
<comment type="similarity">
    <text evidence="1">Belongs to the paxM FAD-dependent monooxygenase family.</text>
</comment>
<keyword evidence="2" id="KW-0285">Flavoprotein</keyword>
<feature type="region of interest" description="Disordered" evidence="5">
    <location>
        <begin position="450"/>
        <end position="471"/>
    </location>
</feature>
<evidence type="ECO:0000259" key="7">
    <source>
        <dbReference type="Pfam" id="PF01494"/>
    </source>
</evidence>
<keyword evidence="4" id="KW-0560">Oxidoreductase</keyword>
<evidence type="ECO:0000256" key="3">
    <source>
        <dbReference type="ARBA" id="ARBA00022827"/>
    </source>
</evidence>
<comment type="caution">
    <text evidence="8">The sequence shown here is derived from an EMBL/GenBank/DDBJ whole genome shotgun (WGS) entry which is preliminary data.</text>
</comment>
<feature type="domain" description="FAD-binding" evidence="7">
    <location>
        <begin position="13"/>
        <end position="179"/>
    </location>
</feature>
<evidence type="ECO:0000256" key="2">
    <source>
        <dbReference type="ARBA" id="ARBA00022630"/>
    </source>
</evidence>
<proteinExistence type="inferred from homology"/>
<organism evidence="8 9">
    <name type="scientific">Linnemannia hyalina</name>
    <dbReference type="NCBI Taxonomy" id="64524"/>
    <lineage>
        <taxon>Eukaryota</taxon>
        <taxon>Fungi</taxon>
        <taxon>Fungi incertae sedis</taxon>
        <taxon>Mucoromycota</taxon>
        <taxon>Mortierellomycotina</taxon>
        <taxon>Mortierellomycetes</taxon>
        <taxon>Mortierellales</taxon>
        <taxon>Mortierellaceae</taxon>
        <taxon>Linnemannia</taxon>
    </lineage>
</organism>
<keyword evidence="3" id="KW-0274">FAD</keyword>
<name>A0A9P8BU58_9FUNG</name>
<evidence type="ECO:0000313" key="9">
    <source>
        <dbReference type="Proteomes" id="UP000707451"/>
    </source>
</evidence>
<dbReference type="InterPro" id="IPR036188">
    <property type="entry name" value="FAD/NAD-bd_sf"/>
</dbReference>
<keyword evidence="6" id="KW-1133">Transmembrane helix</keyword>
<keyword evidence="6" id="KW-0472">Membrane</keyword>
<dbReference type="Proteomes" id="UP000707451">
    <property type="component" value="Unassembled WGS sequence"/>
</dbReference>
<evidence type="ECO:0000313" key="8">
    <source>
        <dbReference type="EMBL" id="KAG9068994.1"/>
    </source>
</evidence>
<dbReference type="InterPro" id="IPR002938">
    <property type="entry name" value="FAD-bd"/>
</dbReference>
<feature type="transmembrane region" description="Helical" evidence="6">
    <location>
        <begin position="12"/>
        <end position="30"/>
    </location>
</feature>
<feature type="domain" description="FAD-binding" evidence="7">
    <location>
        <begin position="306"/>
        <end position="381"/>
    </location>
</feature>
<dbReference type="GO" id="GO:0071949">
    <property type="term" value="F:FAD binding"/>
    <property type="evidence" value="ECO:0007669"/>
    <property type="project" value="InterPro"/>
</dbReference>
<dbReference type="Gene3D" id="3.50.50.60">
    <property type="entry name" value="FAD/NAD(P)-binding domain"/>
    <property type="match status" value="1"/>
</dbReference>
<dbReference type="OrthoDB" id="655030at2759"/>
<dbReference type="PRINTS" id="PR00420">
    <property type="entry name" value="RNGMNOXGNASE"/>
</dbReference>
<dbReference type="Pfam" id="PF01494">
    <property type="entry name" value="FAD_binding_3"/>
    <property type="match status" value="2"/>
</dbReference>
<dbReference type="EMBL" id="JAHRHY010000005">
    <property type="protein sequence ID" value="KAG9068994.1"/>
    <property type="molecule type" value="Genomic_DNA"/>
</dbReference>
<dbReference type="PANTHER" id="PTHR47356">
    <property type="entry name" value="FAD-DEPENDENT MONOOXYGENASE ASQG-RELATED"/>
    <property type="match status" value="1"/>
</dbReference>
<dbReference type="InterPro" id="IPR050562">
    <property type="entry name" value="FAD_mOase_fung"/>
</dbReference>
<sequence>MTNIYLPARPAFRVIIVGAGLAGLMMGILFDKMGISYTILERAPKVKPLGALMSLNGNILALFDQLGLLEDVMKISKINHSTTLYNEKLEKLAEVGVGDYKDLTGYEYIVFSRPELYEIIRQRVPEEKVLMGKRVNKIRQLPLNGGVEVVCHDHSVYTADILVGADGAYSTTRYHMYKNMTEAGTLPASDAEELAMPYVCMVGTTNPQDPEKYPELKDSVTHLRHVIGNEGPYSWTVITIPGNRFCWSVMAQITDPEEARQMRQSNLEWRPDATEGLVNTIRNYPIAFGGEGAVLGDILDVTPKDVMSKVMLEEKLFETWYDGNIVLIGDACHKMLPTSGQGAINAMQDATILANCLYDLEDLSPESILKSFSDYRNQRYTHAKKQVANSQLNAKISSGQTLKEKVIRHVVLNFLPRWVFSLSFVKSAAYRPQVTFLPMVPDKGTVASLPQKHSKRHQAEQAVRAAAVDSA</sequence>